<evidence type="ECO:0000256" key="8">
    <source>
        <dbReference type="ARBA" id="ARBA00023136"/>
    </source>
</evidence>
<dbReference type="InterPro" id="IPR002146">
    <property type="entry name" value="ATP_synth_b/b'su_bac/chlpt"/>
</dbReference>
<keyword evidence="9 13" id="KW-0066">ATP synthesis</keyword>
<dbReference type="HAMAP" id="MF_01398">
    <property type="entry name" value="ATP_synth_b_bprime"/>
    <property type="match status" value="1"/>
</dbReference>
<keyword evidence="8 13" id="KW-0472">Membrane</keyword>
<keyword evidence="5 13" id="KW-0375">Hydrogen ion transport</keyword>
<dbReference type="CDD" id="cd06503">
    <property type="entry name" value="ATP-synt_Fo_b"/>
    <property type="match status" value="1"/>
</dbReference>
<dbReference type="RefSeq" id="WP_073374665.1">
    <property type="nucleotide sequence ID" value="NZ_FQXS01000006.1"/>
</dbReference>
<evidence type="ECO:0000256" key="11">
    <source>
        <dbReference type="ARBA" id="ARBA00025614"/>
    </source>
</evidence>
<dbReference type="GO" id="GO:0046933">
    <property type="term" value="F:proton-transporting ATP synthase activity, rotational mechanism"/>
    <property type="evidence" value="ECO:0007669"/>
    <property type="project" value="UniProtKB-UniRule"/>
</dbReference>
<evidence type="ECO:0000256" key="3">
    <source>
        <dbReference type="ARBA" id="ARBA00022547"/>
    </source>
</evidence>
<evidence type="ECO:0000313" key="15">
    <source>
        <dbReference type="EMBL" id="SHH68143.1"/>
    </source>
</evidence>
<evidence type="ECO:0000256" key="4">
    <source>
        <dbReference type="ARBA" id="ARBA00022692"/>
    </source>
</evidence>
<dbReference type="OrthoDB" id="9794968at2"/>
<evidence type="ECO:0000256" key="5">
    <source>
        <dbReference type="ARBA" id="ARBA00022781"/>
    </source>
</evidence>
<dbReference type="PANTHER" id="PTHR33445:SF2">
    <property type="entry name" value="ATP SYNTHASE SUBUNIT B', CHLOROPLASTIC"/>
    <property type="match status" value="1"/>
</dbReference>
<evidence type="ECO:0000256" key="10">
    <source>
        <dbReference type="ARBA" id="ARBA00025198"/>
    </source>
</evidence>
<comment type="function">
    <text evidence="11">Component of the F(0) channel, it forms part of the peripheral stalk, linking F(1) to F(0). The b'-subunit is a diverged and duplicated form of b found in plants and photosynthetic bacteria.</text>
</comment>
<dbReference type="InterPro" id="IPR050059">
    <property type="entry name" value="ATP_synthase_B_chain"/>
</dbReference>
<dbReference type="Proteomes" id="UP000184139">
    <property type="component" value="Unassembled WGS sequence"/>
</dbReference>
<comment type="similarity">
    <text evidence="1 13 14">Belongs to the ATPase B chain family.</text>
</comment>
<organism evidence="15 16">
    <name type="scientific">Desulfofustis glycolicus DSM 9705</name>
    <dbReference type="NCBI Taxonomy" id="1121409"/>
    <lineage>
        <taxon>Bacteria</taxon>
        <taxon>Pseudomonadati</taxon>
        <taxon>Thermodesulfobacteriota</taxon>
        <taxon>Desulfobulbia</taxon>
        <taxon>Desulfobulbales</taxon>
        <taxon>Desulfocapsaceae</taxon>
        <taxon>Desulfofustis</taxon>
    </lineage>
</organism>
<evidence type="ECO:0000256" key="9">
    <source>
        <dbReference type="ARBA" id="ARBA00023310"/>
    </source>
</evidence>
<keyword evidence="4 13" id="KW-0812">Transmembrane</keyword>
<dbReference type="GO" id="GO:0045259">
    <property type="term" value="C:proton-transporting ATP synthase complex"/>
    <property type="evidence" value="ECO:0007669"/>
    <property type="project" value="UniProtKB-KW"/>
</dbReference>
<keyword evidence="6 13" id="KW-1133">Transmembrane helix</keyword>
<protein>
    <recommendedName>
        <fullName evidence="13">ATP synthase subunit b</fullName>
    </recommendedName>
    <alternativeName>
        <fullName evidence="13">ATP synthase F(0) sector subunit b</fullName>
    </alternativeName>
    <alternativeName>
        <fullName evidence="13">ATPase subunit I</fullName>
    </alternativeName>
    <alternativeName>
        <fullName evidence="13">F-type ATPase subunit b</fullName>
        <shortName evidence="13">F-ATPase subunit b</shortName>
    </alternativeName>
</protein>
<keyword evidence="2 13" id="KW-0813">Transport</keyword>
<dbReference type="GO" id="GO:0012505">
    <property type="term" value="C:endomembrane system"/>
    <property type="evidence" value="ECO:0007669"/>
    <property type="project" value="UniProtKB-SubCell"/>
</dbReference>
<proteinExistence type="inferred from homology"/>
<keyword evidence="3 13" id="KW-0138">CF(0)</keyword>
<keyword evidence="7 13" id="KW-0406">Ion transport</keyword>
<sequence>MVTIDKTLLFQMINVVILMFLLNGVLYKPIKKILKERAEKMLGMQSDIAKFDKNARLRQQEVDAKMAKASGKAKAALDAARAEAQAAGDEKLASIKAEVDSYKEKQMAEITAQIDTARSGLQANLQGFATEMASKILGRAI</sequence>
<dbReference type="EMBL" id="FQXS01000006">
    <property type="protein sequence ID" value="SHH68143.1"/>
    <property type="molecule type" value="Genomic_DNA"/>
</dbReference>
<evidence type="ECO:0000313" key="16">
    <source>
        <dbReference type="Proteomes" id="UP000184139"/>
    </source>
</evidence>
<gene>
    <name evidence="13" type="primary">atpF</name>
    <name evidence="15" type="ORF">SAMN02745124_01413</name>
</gene>
<evidence type="ECO:0000256" key="14">
    <source>
        <dbReference type="RuleBase" id="RU003848"/>
    </source>
</evidence>
<dbReference type="GO" id="GO:0005886">
    <property type="term" value="C:plasma membrane"/>
    <property type="evidence" value="ECO:0007669"/>
    <property type="project" value="UniProtKB-SubCell"/>
</dbReference>
<feature type="transmembrane region" description="Helical" evidence="13">
    <location>
        <begin position="6"/>
        <end position="27"/>
    </location>
</feature>
<dbReference type="AlphaFoldDB" id="A0A1M5UZM7"/>
<comment type="function">
    <text evidence="10 13">F(1)F(0) ATP synthase produces ATP from ADP in the presence of a proton or sodium gradient. F-type ATPases consist of two structural domains, F(1) containing the extramembraneous catalytic core and F(0) containing the membrane proton channel, linked together by a central stalk and a peripheral stalk. During catalysis, ATP synthesis in the catalytic domain of F(1) is coupled via a rotary mechanism of the central stalk subunits to proton translocation.</text>
</comment>
<evidence type="ECO:0000256" key="6">
    <source>
        <dbReference type="ARBA" id="ARBA00022989"/>
    </source>
</evidence>
<dbReference type="STRING" id="1121409.SAMN02745124_01413"/>
<comment type="subcellular location">
    <subcellularLocation>
        <location evidence="13">Cell membrane</location>
        <topology evidence="13">Single-pass membrane protein</topology>
    </subcellularLocation>
    <subcellularLocation>
        <location evidence="12">Endomembrane system</location>
        <topology evidence="12">Single-pass membrane protein</topology>
    </subcellularLocation>
</comment>
<evidence type="ECO:0000256" key="13">
    <source>
        <dbReference type="HAMAP-Rule" id="MF_01398"/>
    </source>
</evidence>
<name>A0A1M5UZM7_9BACT</name>
<dbReference type="PANTHER" id="PTHR33445">
    <property type="entry name" value="ATP SYNTHASE SUBUNIT B', CHLOROPLASTIC"/>
    <property type="match status" value="1"/>
</dbReference>
<accession>A0A1M5UZM7</accession>
<evidence type="ECO:0000256" key="1">
    <source>
        <dbReference type="ARBA" id="ARBA00005513"/>
    </source>
</evidence>
<evidence type="ECO:0000256" key="2">
    <source>
        <dbReference type="ARBA" id="ARBA00022448"/>
    </source>
</evidence>
<dbReference type="Pfam" id="PF00430">
    <property type="entry name" value="ATP-synt_B"/>
    <property type="match status" value="1"/>
</dbReference>
<reference evidence="15 16" key="1">
    <citation type="submission" date="2016-11" db="EMBL/GenBank/DDBJ databases">
        <authorList>
            <person name="Jaros S."/>
            <person name="Januszkiewicz K."/>
            <person name="Wedrychowicz H."/>
        </authorList>
    </citation>
    <scope>NUCLEOTIDE SEQUENCE [LARGE SCALE GENOMIC DNA]</scope>
    <source>
        <strain evidence="15 16">DSM 9705</strain>
    </source>
</reference>
<evidence type="ECO:0000256" key="12">
    <source>
        <dbReference type="ARBA" id="ARBA00037847"/>
    </source>
</evidence>
<keyword evidence="13" id="KW-1003">Cell membrane</keyword>
<comment type="subunit">
    <text evidence="13">F-type ATPases have 2 components, F(1) - the catalytic core - and F(0) - the membrane proton channel. F(1) has five subunits: alpha(3), beta(3), gamma(1), delta(1), epsilon(1). F(0) has three main subunits: a(1), b(2) and c(10-14). The alpha and beta chains form an alternating ring which encloses part of the gamma chain. F(1) is attached to F(0) by a central stalk formed by the gamma and epsilon chains, while a peripheral stalk is formed by the delta and b chains.</text>
</comment>
<keyword evidence="16" id="KW-1185">Reference proteome</keyword>
<dbReference type="GO" id="GO:0046961">
    <property type="term" value="F:proton-transporting ATPase activity, rotational mechanism"/>
    <property type="evidence" value="ECO:0007669"/>
    <property type="project" value="TreeGrafter"/>
</dbReference>
<evidence type="ECO:0000256" key="7">
    <source>
        <dbReference type="ARBA" id="ARBA00023065"/>
    </source>
</evidence>